<evidence type="ECO:0000313" key="2">
    <source>
        <dbReference type="Proteomes" id="UP000242470"/>
    </source>
</evidence>
<evidence type="ECO:0000313" key="1">
    <source>
        <dbReference type="EMBL" id="PNZ67204.1"/>
    </source>
</evidence>
<dbReference type="SUPFAM" id="SSF48208">
    <property type="entry name" value="Six-hairpin glycosidases"/>
    <property type="match status" value="1"/>
</dbReference>
<name>A0AAP8TSZ3_9STAP</name>
<sequence>MTIESNIKQLIETATELEDATYVFLSLGKENIKATVKLLKTLRNLERNVIKQCQNFRKKTGSYPKWIKLDIVTETDSVPFHDIKRQLIETRRNYIDFGLAFDDNWNLTFLPEEINANAFVRPDKQNGGMMLSEANINNYLRKYTSHKVAYKHDTYEGKNVTKFYTQSYISDEEGVHTLGERGYRKTLRKVEDLHSEIDKLITTSVHHLKNEIQENGRFIYGYFPHFDKKISNYNMLRHSSSAYALIEGLAYLGEDTSAVAPAIDYVIDQHIYEKDGAGYVFDDTNDVNEIKLGQNASFIFAVVEYLKHHPDESKYLKAAQHVAKGILNMIDAESGKTTHVLNYPDLSVKETFRIVYYDGEAALALLRLYQVDKDPLWLKTVKQLFEKFIAEDYWKYHDHWLGYCTNELVKYEDDERYFKFGIQNVSGYLDYIHNRETTFPTFLEMLMATYKLIQKAKETGHEDLVESLINEDYFMETLHLRADYQRTGYFYPEIAMYFKNPKRILGAFFIKHHGYRVRIDDIEHYLSGYVQYQNAFKGESK</sequence>
<gene>
    <name evidence="1" type="ORF">CD158_06765</name>
</gene>
<dbReference type="GO" id="GO:0005975">
    <property type="term" value="P:carbohydrate metabolic process"/>
    <property type="evidence" value="ECO:0007669"/>
    <property type="project" value="InterPro"/>
</dbReference>
<dbReference type="AlphaFoldDB" id="A0AAP8TSZ3"/>
<reference evidence="1 2" key="1">
    <citation type="submission" date="2017-08" db="EMBL/GenBank/DDBJ databases">
        <title>Draft genome sequences of 64 type strains of genus Staph aureus.</title>
        <authorList>
            <person name="Cole K."/>
            <person name="Golubchik T."/>
            <person name="Russell J."/>
            <person name="Foster D."/>
            <person name="Llewelyn M."/>
            <person name="Wilson D."/>
            <person name="Crook D."/>
            <person name="Paul J."/>
        </authorList>
    </citation>
    <scope>NUCLEOTIDE SEQUENCE [LARGE SCALE GENOMIC DNA]</scope>
    <source>
        <strain evidence="1 2">NCTC 12101</strain>
    </source>
</reference>
<dbReference type="InterPro" id="IPR008928">
    <property type="entry name" value="6-hairpin_glycosidase_sf"/>
</dbReference>
<accession>A0AAP8TSZ3</accession>
<proteinExistence type="predicted"/>
<dbReference type="EMBL" id="PPQW01000037">
    <property type="protein sequence ID" value="PNZ67204.1"/>
    <property type="molecule type" value="Genomic_DNA"/>
</dbReference>
<organism evidence="1 2">
    <name type="scientific">Staphylococcus auricularis</name>
    <dbReference type="NCBI Taxonomy" id="29379"/>
    <lineage>
        <taxon>Bacteria</taxon>
        <taxon>Bacillati</taxon>
        <taxon>Bacillota</taxon>
        <taxon>Bacilli</taxon>
        <taxon>Bacillales</taxon>
        <taxon>Staphylococcaceae</taxon>
        <taxon>Staphylococcus</taxon>
    </lineage>
</organism>
<comment type="caution">
    <text evidence="1">The sequence shown here is derived from an EMBL/GenBank/DDBJ whole genome shotgun (WGS) entry which is preliminary data.</text>
</comment>
<dbReference type="GeneID" id="64983009"/>
<protein>
    <submittedName>
        <fullName evidence="1">Poly(Glycerol-phosphate) alpha-glucosyltransferase</fullName>
    </submittedName>
</protein>
<dbReference type="RefSeq" id="WP_059107957.1">
    <property type="nucleotide sequence ID" value="NZ_AP024589.1"/>
</dbReference>
<dbReference type="Proteomes" id="UP000242470">
    <property type="component" value="Unassembled WGS sequence"/>
</dbReference>